<dbReference type="STRING" id="1189612.A33Q_3542"/>
<keyword evidence="3" id="KW-1185">Reference proteome</keyword>
<organism evidence="2 3">
    <name type="scientific">Indibacter alkaliphilus (strain CCUG 57479 / KCTC 22604 / LW1)</name>
    <dbReference type="NCBI Taxonomy" id="1189612"/>
    <lineage>
        <taxon>Bacteria</taxon>
        <taxon>Pseudomonadati</taxon>
        <taxon>Bacteroidota</taxon>
        <taxon>Cytophagia</taxon>
        <taxon>Cytophagales</taxon>
        <taxon>Cyclobacteriaceae</taxon>
    </lineage>
</organism>
<name>S2DNT4_INDAL</name>
<evidence type="ECO:0000313" key="3">
    <source>
        <dbReference type="Proteomes" id="UP000006073"/>
    </source>
</evidence>
<dbReference type="EMBL" id="ALWO02000045">
    <property type="protein sequence ID" value="EOZ93596.1"/>
    <property type="molecule type" value="Genomic_DNA"/>
</dbReference>
<feature type="compositionally biased region" description="Basic and acidic residues" evidence="1">
    <location>
        <begin position="392"/>
        <end position="403"/>
    </location>
</feature>
<dbReference type="OrthoDB" id="9757728at2"/>
<reference evidence="2 3" key="1">
    <citation type="journal article" date="2013" name="Genome Announc.">
        <title>Draft Genome Sequence of Indibacter alkaliphilus Strain LW1T, Isolated from Lonar Lake, a Haloalkaline Lake in the Buldana District of Maharashtra, India.</title>
        <authorList>
            <person name="Singh A."/>
            <person name="Kumar Jangir P."/>
            <person name="Sharma R."/>
            <person name="Singh A."/>
            <person name="Kumar Pinnaka A."/>
            <person name="Shivaji S."/>
        </authorList>
    </citation>
    <scope>NUCLEOTIDE SEQUENCE [LARGE SCALE GENOMIC DNA]</scope>
    <source>
        <strain evidence="3">CCUG 57479 / KCTC 22604 / LW1</strain>
    </source>
</reference>
<feature type="region of interest" description="Disordered" evidence="1">
    <location>
        <begin position="382"/>
        <end position="403"/>
    </location>
</feature>
<dbReference type="RefSeq" id="WP_009033796.1">
    <property type="nucleotide sequence ID" value="NZ_ALWO02000045.1"/>
</dbReference>
<protein>
    <submittedName>
        <fullName evidence="2">Uncharacterized protein</fullName>
    </submittedName>
</protein>
<proteinExistence type="predicted"/>
<dbReference type="Proteomes" id="UP000006073">
    <property type="component" value="Unassembled WGS sequence"/>
</dbReference>
<accession>S2DNT4</accession>
<gene>
    <name evidence="2" type="ORF">A33Q_3542</name>
</gene>
<comment type="caution">
    <text evidence="2">The sequence shown here is derived from an EMBL/GenBank/DDBJ whole genome shotgun (WGS) entry which is preliminary data.</text>
</comment>
<dbReference type="eggNOG" id="COG1579">
    <property type="taxonomic scope" value="Bacteria"/>
</dbReference>
<evidence type="ECO:0000256" key="1">
    <source>
        <dbReference type="SAM" id="MobiDB-lite"/>
    </source>
</evidence>
<evidence type="ECO:0000313" key="2">
    <source>
        <dbReference type="EMBL" id="EOZ93596.1"/>
    </source>
</evidence>
<sequence>MSTKKQILSNKVDPGFHEIKDSLAKRSDAFPVILLPIRLETRFVKNTKVTAVRSDKIHESMMGFIHQGRQLIYLAELLKLNQEKLNQAQLNSQIKKLISEIQLMNGYLRGIDVLEKSERALLIKVTKEISNAFSELKLPNNFQKQLEKELAALDKSLASLKLEKTKNKSSSGLYNSIHRLSELMTAIYQDRSINSLELDKTLSEVDRILKEIPTMINQGKIESDPDLIKKIGSEISHIKRLHKHSPITLNTYKTGYPGRINLTEKEKELRDSIHVLKSKIDAEYIPYMNLISSLRTQKVLFIIDKIEHGYFKLKLENQNKPANTSAWNKIQTSLNNQLKKILDELNQPLEGSTQEMERFKTLHQKYSSEIEKFKETGEALLRKENTPATQPPKEEPKDPRVPDIRIPGGRIPPIPNPTPAPTPRPTVTIPTANPSVIRAVNPRLPSVTLAPQSSAVSTERVATAIPAKAEVNPKIILPDLSVTKKASLGTNNQFIEEFLALKGQLNILNSLGVSSKSLRDGAKNAYTNELELRQLTSSFKTRASQNKELIEWTLEKVRSLENKIRIRSANTGILTQQTLDAILGAYQSLQNHYNQSVARLPENRENVAVEETLTLFQSIHLSIQNQYTDQKNNRTAFAKDYINQIRYLVESSVKYELWIRFFPDDIAVDDHDERLTEDEIELGKNYFRNAYLNSEDIEKTRLAAWRGLAASVGIRRAAYIVQALYPSSFNIPTAIKNPLEELNLIFMRQFKPFLEDQRYFLSVQVSVLQELSALINRYGASLGAFTPALETKSSLLQSISILQKLNANLKIEPQLLREADAGIVSRIRMLQATVNSRLNAFISFKTENAGSLEKPFDQDYKYKEVERKDKSWDRAGVCNTLPDRMIVGLKNGNIYEYLKIGNRIPDILQLSLDPNDDSESNFSHDSKGDLRVPESLKWMFDFEEAVKVGMGMKIEIEENDYNNGFDRVIVTGIKDESAEKGQQRINELFENHHYTDGGLELLEVDSPTNNSEEAKSIYSELDDDVDFAYEALIKEIDKAQIDKPYSTLNAIEIKDGQYFKDALGLENDFAIRIPKILKSDIAEGKAMNRALYNATIKYFMKTMAKNLFNTMDEIRTLEFMQNHLSAVGSIPSFRIGPQPYGILPITVYDNFITGSGASEKGSLMSYIRNLSKLGNIIRKDFEDVMENDTSKVRDINHPLYSNDPQKYFLEILGLEPNGKEYLYRHGTNIMGRVKEPEELPFNPELNSYLISVNWDTNIQKFSPIQVNNLVYPLLEALGHTTQHAQLSNIRGTRAYKARYNFANQVLGPTVQDNDLPQERLATLQGHEEGYNYISWLRDNRSSITDIKIENLPKVLVDGDEKTQTTLLLAMLRGGLVYDRSHQVVNSLNILEGLPVPKLERLLADHIDLCSHRVDAWLEGLSAWRLRQMRSTQKKGSYIGAYGILENLRPQHGTIKSENVPDGLRPEAGYPVYKFDDNQGFIHGPSIQHATTAAVLRAGFNAMKEREGNDKNILSINLSSSRVRKALTLLQGVSQGQSTGALLGYQFERALHEKYKFRAEDGTPGNHLEMDVFIYRLRRKFPTYGDRPIGSESETASNESIRPNNVVDGLALMQHFESHLTSLGVWDPDMTLAEIMVDGNWGNLEINHIPTDLINVLPNISDSNPNKRERNKQKMLAIIKEIDEMIDAFDALSDLITSESVYQLVRGNHQRAAGVMNNFAEGQIPRDPEIIKSLRNGHMVINRGLFLIPDLGNEAVWGMSSSPKSSAEPRLNLYFANQIGNPEFIQFSVVHQGNTHYLSLLDIGLQPIDLVFLLGRDTENKWEELEFRVIQTLQNEGFETEGDYHFSFTDHIDEGAQDLFSSIPFFEALFNIINSGRALDSRDFRRAEHPDNFQVDGAGLDINQYLGRLEAIINRFEALYSDLAGFDVQQTSYTASEVDLGYTLFKKLAQFGFTDYFPNPLLDKTTFFSEQFGKLMEAKDRISLRVHEIRGLQEDLALETEYSKILNIADKIIEEVFGKGMRILPRVKIPDKSFWQARIQENPETGLLQHIGLDGLEKWQHDTALVRKNFAQLENFRMLQEVLNKPETSVIPAQIPLSDQVPVAPYWVAAEYPESFDPEGDYLSFMLYGAENISVGDHAVGLVIDEWVELIPQKNQTTGIAVHYNQPDARAPQSILMAVPPEMKGSLDLDQILLTVEEALNLAKLRTFEPDDIDNSSFAQLLPATSALAYGYFEFLRASEEDQDPDQQSLGWYIDYSITNHDQNPSES</sequence>